<keyword evidence="4" id="KW-1185">Reference proteome</keyword>
<feature type="chain" id="PRO_5039083850" evidence="2">
    <location>
        <begin position="21"/>
        <end position="311"/>
    </location>
</feature>
<evidence type="ECO:0000256" key="2">
    <source>
        <dbReference type="SAM" id="SignalP"/>
    </source>
</evidence>
<accession>A0A4R7THP8</accession>
<evidence type="ECO:0000313" key="4">
    <source>
        <dbReference type="Proteomes" id="UP000295151"/>
    </source>
</evidence>
<comment type="caution">
    <text evidence="3">The sequence shown here is derived from an EMBL/GenBank/DDBJ whole genome shotgun (WGS) entry which is preliminary data.</text>
</comment>
<reference evidence="3 4" key="1">
    <citation type="submission" date="2019-03" db="EMBL/GenBank/DDBJ databases">
        <title>Genomic Encyclopedia of Type Strains, Phase III (KMG-III): the genomes of soil and plant-associated and newly described type strains.</title>
        <authorList>
            <person name="Whitman W."/>
        </authorList>
    </citation>
    <scope>NUCLEOTIDE SEQUENCE [LARGE SCALE GENOMIC DNA]</scope>
    <source>
        <strain evidence="3 4">VKM Ac-2575</strain>
    </source>
</reference>
<evidence type="ECO:0000313" key="3">
    <source>
        <dbReference type="EMBL" id="TDU91017.1"/>
    </source>
</evidence>
<dbReference type="AlphaFoldDB" id="A0A4R7THP8"/>
<dbReference type="Proteomes" id="UP000295151">
    <property type="component" value="Unassembled WGS sequence"/>
</dbReference>
<protein>
    <submittedName>
        <fullName evidence="3">Uncharacterized protein</fullName>
    </submittedName>
</protein>
<proteinExistence type="predicted"/>
<gene>
    <name evidence="3" type="ORF">EV138_4618</name>
</gene>
<name>A0A4R7THP8_9ACTN</name>
<evidence type="ECO:0000256" key="1">
    <source>
        <dbReference type="SAM" id="MobiDB-lite"/>
    </source>
</evidence>
<feature type="compositionally biased region" description="Gly residues" evidence="1">
    <location>
        <begin position="26"/>
        <end position="37"/>
    </location>
</feature>
<feature type="signal peptide" evidence="2">
    <location>
        <begin position="1"/>
        <end position="20"/>
    </location>
</feature>
<keyword evidence="2" id="KW-0732">Signal</keyword>
<feature type="region of interest" description="Disordered" evidence="1">
    <location>
        <begin position="26"/>
        <end position="73"/>
    </location>
</feature>
<feature type="compositionally biased region" description="Pro residues" evidence="1">
    <location>
        <begin position="40"/>
        <end position="55"/>
    </location>
</feature>
<organism evidence="3 4">
    <name type="scientific">Kribbella voronezhensis</name>
    <dbReference type="NCBI Taxonomy" id="2512212"/>
    <lineage>
        <taxon>Bacteria</taxon>
        <taxon>Bacillati</taxon>
        <taxon>Actinomycetota</taxon>
        <taxon>Actinomycetes</taxon>
        <taxon>Propionibacteriales</taxon>
        <taxon>Kribbellaceae</taxon>
        <taxon>Kribbella</taxon>
    </lineage>
</organism>
<dbReference type="RefSeq" id="WP_202866797.1">
    <property type="nucleotide sequence ID" value="NZ_SOCE01000001.1"/>
</dbReference>
<dbReference type="EMBL" id="SOCE01000001">
    <property type="protein sequence ID" value="TDU91017.1"/>
    <property type="molecule type" value="Genomic_DNA"/>
</dbReference>
<sequence>MKVITRGVALILLVALCLSACGGKETGGGGTGGGTDTGGFPPPSTTWTPPSPPSSEPSSERPERATYQVPDEDCPGNYGHGLDIMTETPAELEYVDKIVACVNDAGTATYLRNESDAVWVLHNNGRTTAGVTHWSPTLDITSFRNVFTTRALLPPKDVITTSIPTADLEWTIDLPLSLSWEAHALVVAKIASLGKTALIDALKGRTRAGAAIAQCAFTMNELAEKTSDLADKDMSDLLLDGLGAGVAVNKCRERAAEVRVHDSSNRPIALSEDLAELKGQTKVLEAAESHLSTAKLGARVLKWIHFLPRVP</sequence>